<reference evidence="2 3" key="1">
    <citation type="journal article" date="2012" name="BMC Genomics">
        <title>Comparative analysis of two phenotypically-similar but genomically-distinct Burkholderia cenocepacia-specific bacteriophages.</title>
        <authorList>
            <person name="Lynch K.H."/>
            <person name="Stothard P."/>
            <person name="Dennis J.J."/>
        </authorList>
    </citation>
    <scope>NUCLEOTIDE SEQUENCE [LARGE SCALE GENOMIC DNA]</scope>
</reference>
<name>I6NQ21_9CAUD</name>
<proteinExistence type="predicted"/>
<keyword evidence="1" id="KW-0812">Transmembrane</keyword>
<sequence length="87" mass="9900">MIASFAFALAACLVWALARIAATSFEQAFYHRTNGDRRAAWRALRRALWCVLLVSFIVRPVVDFVRSFDIVTVEQPTVRERPSGMLI</sequence>
<dbReference type="Proteomes" id="UP000009001">
    <property type="component" value="Segment"/>
</dbReference>
<dbReference type="GeneID" id="13405571"/>
<keyword evidence="3" id="KW-1185">Reference proteome</keyword>
<accession>I6NQ21</accession>
<gene>
    <name evidence="2" type="ORF">KL1_00040</name>
</gene>
<keyword evidence="1" id="KW-0472">Membrane</keyword>
<evidence type="ECO:0000313" key="2">
    <source>
        <dbReference type="EMBL" id="AEX56081.1"/>
    </source>
</evidence>
<dbReference type="RefSeq" id="YP_006560791.1">
    <property type="nucleotide sequence ID" value="NC_018278.1"/>
</dbReference>
<evidence type="ECO:0000313" key="3">
    <source>
        <dbReference type="Proteomes" id="UP000009001"/>
    </source>
</evidence>
<keyword evidence="1" id="KW-1133">Transmembrane helix</keyword>
<organism evidence="2 3">
    <name type="scientific">Burkholderia phage vB_BceS_KL1</name>
    <dbReference type="NCBI Taxonomy" id="1132026"/>
    <lineage>
        <taxon>Viruses</taxon>
        <taxon>Duplodnaviria</taxon>
        <taxon>Heunggongvirae</taxon>
        <taxon>Uroviricota</taxon>
        <taxon>Caudoviricetes</taxon>
        <taxon>Jondennisvirinae</taxon>
        <taxon>Kilunavirus</taxon>
        <taxon>Kilunavirus KL1</taxon>
    </lineage>
</organism>
<evidence type="ECO:0000256" key="1">
    <source>
        <dbReference type="SAM" id="Phobius"/>
    </source>
</evidence>
<dbReference type="KEGG" id="vg:13405571"/>
<protein>
    <submittedName>
        <fullName evidence="2">Uncharacterized protein</fullName>
    </submittedName>
</protein>
<dbReference type="EMBL" id="JF939047">
    <property type="protein sequence ID" value="AEX56081.1"/>
    <property type="molecule type" value="Genomic_DNA"/>
</dbReference>
<feature type="transmembrane region" description="Helical" evidence="1">
    <location>
        <begin position="46"/>
        <end position="62"/>
    </location>
</feature>